<comment type="similarity">
    <text evidence="3">Belongs to the class-II pyridoxal-phosphate-dependent aminotransferase family. BioF subfamily.</text>
</comment>
<dbReference type="GO" id="GO:0030170">
    <property type="term" value="F:pyridoxal phosphate binding"/>
    <property type="evidence" value="ECO:0007669"/>
    <property type="project" value="InterPro"/>
</dbReference>
<dbReference type="AlphaFoldDB" id="A0A5C5YAT4"/>
<dbReference type="InterPro" id="IPR001917">
    <property type="entry name" value="Aminotrans_II_pyridoxalP_BS"/>
</dbReference>
<dbReference type="EC" id="2.3.1.47" evidence="5"/>
<dbReference type="Proteomes" id="UP000317238">
    <property type="component" value="Unassembled WGS sequence"/>
</dbReference>
<evidence type="ECO:0000313" key="14">
    <source>
        <dbReference type="EMBL" id="TWT72048.1"/>
    </source>
</evidence>
<protein>
    <recommendedName>
        <fullName evidence="5">8-amino-7-oxononanoate synthase</fullName>
        <ecNumber evidence="5">2.3.1.47</ecNumber>
    </recommendedName>
    <alternativeName>
        <fullName evidence="9">7-keto-8-amino-pelargonic acid synthase</fullName>
    </alternativeName>
    <alternativeName>
        <fullName evidence="10">8-amino-7-ketopelargonate synthase</fullName>
    </alternativeName>
</protein>
<dbReference type="EMBL" id="SJPL01000001">
    <property type="protein sequence ID" value="TWT72048.1"/>
    <property type="molecule type" value="Genomic_DNA"/>
</dbReference>
<evidence type="ECO:0000256" key="1">
    <source>
        <dbReference type="ARBA" id="ARBA00001933"/>
    </source>
</evidence>
<evidence type="ECO:0000256" key="9">
    <source>
        <dbReference type="ARBA" id="ARBA00032610"/>
    </source>
</evidence>
<dbReference type="InterPro" id="IPR015424">
    <property type="entry name" value="PyrdxlP-dep_Trfase"/>
</dbReference>
<comment type="catalytic activity">
    <reaction evidence="11">
        <text>6-carboxyhexanoyl-[ACP] + L-alanine + H(+) = (8S)-8-amino-7-oxononanoate + holo-[ACP] + CO2</text>
        <dbReference type="Rhea" id="RHEA:42288"/>
        <dbReference type="Rhea" id="RHEA-COMP:9685"/>
        <dbReference type="Rhea" id="RHEA-COMP:9955"/>
        <dbReference type="ChEBI" id="CHEBI:15378"/>
        <dbReference type="ChEBI" id="CHEBI:16526"/>
        <dbReference type="ChEBI" id="CHEBI:57972"/>
        <dbReference type="ChEBI" id="CHEBI:64479"/>
        <dbReference type="ChEBI" id="CHEBI:78846"/>
        <dbReference type="ChEBI" id="CHEBI:149468"/>
        <dbReference type="EC" id="2.3.1.47"/>
    </reaction>
</comment>
<comment type="pathway">
    <text evidence="2">Cofactor biosynthesis; biotin biosynthesis.</text>
</comment>
<evidence type="ECO:0000256" key="7">
    <source>
        <dbReference type="ARBA" id="ARBA00022756"/>
    </source>
</evidence>
<evidence type="ECO:0000256" key="12">
    <source>
        <dbReference type="RuleBase" id="RU003693"/>
    </source>
</evidence>
<keyword evidence="14" id="KW-0012">Acyltransferase</keyword>
<dbReference type="GO" id="GO:0008710">
    <property type="term" value="F:8-amino-7-oxononanoate synthase activity"/>
    <property type="evidence" value="ECO:0007669"/>
    <property type="project" value="UniProtKB-EC"/>
</dbReference>
<evidence type="ECO:0000256" key="5">
    <source>
        <dbReference type="ARBA" id="ARBA00013187"/>
    </source>
</evidence>
<dbReference type="PANTHER" id="PTHR13693">
    <property type="entry name" value="CLASS II AMINOTRANSFERASE/8-AMINO-7-OXONONANOATE SYNTHASE"/>
    <property type="match status" value="1"/>
</dbReference>
<keyword evidence="8 12" id="KW-0663">Pyridoxal phosphate</keyword>
<evidence type="ECO:0000259" key="13">
    <source>
        <dbReference type="Pfam" id="PF00155"/>
    </source>
</evidence>
<organism evidence="14 15">
    <name type="scientific">Crateriforma conspicua</name>
    <dbReference type="NCBI Taxonomy" id="2527996"/>
    <lineage>
        <taxon>Bacteria</taxon>
        <taxon>Pseudomonadati</taxon>
        <taxon>Planctomycetota</taxon>
        <taxon>Planctomycetia</taxon>
        <taxon>Planctomycetales</taxon>
        <taxon>Planctomycetaceae</taxon>
        <taxon>Crateriforma</taxon>
    </lineage>
</organism>
<sequence length="395" mass="42082">MRWEKSIVMNLDRFTSDLADLESRGRRRRLIPRRIDGRFLVDDDGRRLLNFGSNDYLGFALASATPSPSTHAANNIAGSTASALVCGWTLQHHRLAESIAALESTESAVLFPSGFAACSGTIATLAAPGDLILSDALNHASLIDGCRLSKADVVVYPHGDVAFVQQQLQQTARAGQRVWIVTDSIFSMDGDIAPLADLVEVAQRYDADLIVDEAHGTGIFGQAGSGVVEMLGLKNEIAVRIGTLSKSIGAQGGFVAGPQAVIDYLINHCRPLIFSTSLSSGAVAAAQRSIDQIQSDPQPRVHVRRLSRRLREAIGQQCVPGDPAAEVPIIAHIVGNDSAATQASFELQQAGFYVPAIRPPTVPTGTARLRISLSAIHTDEDVDHLASALARLTKA</sequence>
<evidence type="ECO:0000256" key="4">
    <source>
        <dbReference type="ARBA" id="ARBA00011738"/>
    </source>
</evidence>
<dbReference type="InterPro" id="IPR015422">
    <property type="entry name" value="PyrdxlP-dep_Trfase_small"/>
</dbReference>
<dbReference type="PROSITE" id="PS00599">
    <property type="entry name" value="AA_TRANSFER_CLASS_2"/>
    <property type="match status" value="1"/>
</dbReference>
<dbReference type="CDD" id="cd06454">
    <property type="entry name" value="KBL_like"/>
    <property type="match status" value="1"/>
</dbReference>
<comment type="subunit">
    <text evidence="4">Homodimer.</text>
</comment>
<keyword evidence="6 14" id="KW-0808">Transferase</keyword>
<evidence type="ECO:0000256" key="10">
    <source>
        <dbReference type="ARBA" id="ARBA00033381"/>
    </source>
</evidence>
<dbReference type="PANTHER" id="PTHR13693:SF100">
    <property type="entry name" value="8-AMINO-7-OXONONANOATE SYNTHASE"/>
    <property type="match status" value="1"/>
</dbReference>
<evidence type="ECO:0000256" key="8">
    <source>
        <dbReference type="ARBA" id="ARBA00022898"/>
    </source>
</evidence>
<dbReference type="Gene3D" id="3.40.640.10">
    <property type="entry name" value="Type I PLP-dependent aspartate aminotransferase-like (Major domain)"/>
    <property type="match status" value="1"/>
</dbReference>
<accession>A0A5C5YAT4</accession>
<keyword evidence="7" id="KW-0093">Biotin biosynthesis</keyword>
<dbReference type="Gene3D" id="3.90.1150.10">
    <property type="entry name" value="Aspartate Aminotransferase, domain 1"/>
    <property type="match status" value="1"/>
</dbReference>
<dbReference type="InterPro" id="IPR050087">
    <property type="entry name" value="AON_synthase_class-II"/>
</dbReference>
<evidence type="ECO:0000256" key="6">
    <source>
        <dbReference type="ARBA" id="ARBA00022679"/>
    </source>
</evidence>
<dbReference type="GO" id="GO:0009102">
    <property type="term" value="P:biotin biosynthetic process"/>
    <property type="evidence" value="ECO:0007669"/>
    <property type="project" value="UniProtKB-KW"/>
</dbReference>
<name>A0A5C5YAT4_9PLAN</name>
<gene>
    <name evidence="14" type="primary">bioF</name>
    <name evidence="14" type="ORF">Pan14r_43650</name>
</gene>
<reference evidence="14 15" key="1">
    <citation type="submission" date="2019-02" db="EMBL/GenBank/DDBJ databases">
        <title>Deep-cultivation of Planctomycetes and their phenomic and genomic characterization uncovers novel biology.</title>
        <authorList>
            <person name="Wiegand S."/>
            <person name="Jogler M."/>
            <person name="Boedeker C."/>
            <person name="Pinto D."/>
            <person name="Vollmers J."/>
            <person name="Rivas-Marin E."/>
            <person name="Kohn T."/>
            <person name="Peeters S.H."/>
            <person name="Heuer A."/>
            <person name="Rast P."/>
            <person name="Oberbeckmann S."/>
            <person name="Bunk B."/>
            <person name="Jeske O."/>
            <person name="Meyerdierks A."/>
            <person name="Storesund J.E."/>
            <person name="Kallscheuer N."/>
            <person name="Luecker S."/>
            <person name="Lage O.M."/>
            <person name="Pohl T."/>
            <person name="Merkel B.J."/>
            <person name="Hornburger P."/>
            <person name="Mueller R.-W."/>
            <person name="Bruemmer F."/>
            <person name="Labrenz M."/>
            <person name="Spormann A.M."/>
            <person name="Op Den Camp H."/>
            <person name="Overmann J."/>
            <person name="Amann R."/>
            <person name="Jetten M.S.M."/>
            <person name="Mascher T."/>
            <person name="Medema M.H."/>
            <person name="Devos D.P."/>
            <person name="Kaster A.-K."/>
            <person name="Ovreas L."/>
            <person name="Rohde M."/>
            <person name="Galperin M.Y."/>
            <person name="Jogler C."/>
        </authorList>
    </citation>
    <scope>NUCLEOTIDE SEQUENCE [LARGE SCALE GENOMIC DNA]</scope>
    <source>
        <strain evidence="14 15">Pan14r</strain>
    </source>
</reference>
<evidence type="ECO:0000313" key="15">
    <source>
        <dbReference type="Proteomes" id="UP000317238"/>
    </source>
</evidence>
<dbReference type="InterPro" id="IPR004839">
    <property type="entry name" value="Aminotransferase_I/II_large"/>
</dbReference>
<evidence type="ECO:0000256" key="11">
    <source>
        <dbReference type="ARBA" id="ARBA00047715"/>
    </source>
</evidence>
<dbReference type="InterPro" id="IPR015421">
    <property type="entry name" value="PyrdxlP-dep_Trfase_major"/>
</dbReference>
<comment type="cofactor">
    <cofactor evidence="1 12">
        <name>pyridoxal 5'-phosphate</name>
        <dbReference type="ChEBI" id="CHEBI:597326"/>
    </cofactor>
</comment>
<evidence type="ECO:0000256" key="2">
    <source>
        <dbReference type="ARBA" id="ARBA00004746"/>
    </source>
</evidence>
<proteinExistence type="inferred from homology"/>
<evidence type="ECO:0000256" key="3">
    <source>
        <dbReference type="ARBA" id="ARBA00010008"/>
    </source>
</evidence>
<feature type="domain" description="Aminotransferase class I/classII large" evidence="13">
    <location>
        <begin position="48"/>
        <end position="389"/>
    </location>
</feature>
<comment type="caution">
    <text evidence="14">The sequence shown here is derived from an EMBL/GenBank/DDBJ whole genome shotgun (WGS) entry which is preliminary data.</text>
</comment>
<dbReference type="SUPFAM" id="SSF53383">
    <property type="entry name" value="PLP-dependent transferases"/>
    <property type="match status" value="1"/>
</dbReference>
<dbReference type="Pfam" id="PF00155">
    <property type="entry name" value="Aminotran_1_2"/>
    <property type="match status" value="1"/>
</dbReference>
<keyword evidence="15" id="KW-1185">Reference proteome</keyword>